<dbReference type="InterPro" id="IPR001466">
    <property type="entry name" value="Beta-lactam-related"/>
</dbReference>
<evidence type="ECO:0000313" key="4">
    <source>
        <dbReference type="EMBL" id="KAG6011315.1"/>
    </source>
</evidence>
<proteinExistence type="inferred from homology"/>
<gene>
    <name evidence="4" type="ORF">E4U43_008402</name>
</gene>
<dbReference type="InterPro" id="IPR050789">
    <property type="entry name" value="Diverse_Enzym_Activities"/>
</dbReference>
<dbReference type="PANTHER" id="PTHR43283:SF17">
    <property type="entry name" value="(LOVD), PUTATIVE (AFU_ORTHOLOGUE AFUA_5G00920)-RELATED"/>
    <property type="match status" value="1"/>
</dbReference>
<dbReference type="Gene3D" id="3.40.710.10">
    <property type="entry name" value="DD-peptidase/beta-lactamase superfamily"/>
    <property type="match status" value="1"/>
</dbReference>
<keyword evidence="2" id="KW-0378">Hydrolase</keyword>
<dbReference type="PANTHER" id="PTHR43283">
    <property type="entry name" value="BETA-LACTAMASE-RELATED"/>
    <property type="match status" value="1"/>
</dbReference>
<comment type="similarity">
    <text evidence="1">Belongs to the class-A beta-lactamase family.</text>
</comment>
<accession>A0A9P7ND61</accession>
<comment type="caution">
    <text evidence="4">The sequence shown here is derived from an EMBL/GenBank/DDBJ whole genome shotgun (WGS) entry which is preliminary data.</text>
</comment>
<dbReference type="GO" id="GO:0016787">
    <property type="term" value="F:hydrolase activity"/>
    <property type="evidence" value="ECO:0007669"/>
    <property type="project" value="UniProtKB-KW"/>
</dbReference>
<sequence length="362" mass="40961">MATTVAALQLVEKKLIALDSDVSQLLPALGRQQILVGWHADGSPILRKRRNPITLRQLLTHCSGCGYDFLNRDLVRLRRFQGTTAATRKATVEEWFDQPLLFEPGESWEYGSGVDWVGKLVEQFSGMSLEDYIKRHIWAPLGLSSFTFWPKAPGYTHKLATVTELDPATKKLQVCNEGLDLNRNVTECFGGHGGYCTAADFAELLFSLLADDERVLQRSSVELMFQSQLPKKSQECLQRTMKNKNYTVGDFYDGEVYNWGLGGLLIEETRGSKAPYTRGPGTLVWSSRLNHFWFVDRSNGLLGVFMSHVVPAPDLKIRPLIRAFQENTYRENKNRQGFSSCAENIPQQQLELVEIREHSIQG</sequence>
<reference evidence="4" key="1">
    <citation type="journal article" date="2020" name="bioRxiv">
        <title>Whole genome comparisons of ergot fungi reveals the divergence and evolution of species within the genus Claviceps are the result of varying mechanisms driving genome evolution and host range expansion.</title>
        <authorList>
            <person name="Wyka S.A."/>
            <person name="Mondo S.J."/>
            <person name="Liu M."/>
            <person name="Dettman J."/>
            <person name="Nalam V."/>
            <person name="Broders K.D."/>
        </authorList>
    </citation>
    <scope>NUCLEOTIDE SEQUENCE</scope>
    <source>
        <strain evidence="4">CCC 602</strain>
    </source>
</reference>
<evidence type="ECO:0000256" key="1">
    <source>
        <dbReference type="ARBA" id="ARBA00009009"/>
    </source>
</evidence>
<evidence type="ECO:0000256" key="2">
    <source>
        <dbReference type="ARBA" id="ARBA00022801"/>
    </source>
</evidence>
<dbReference type="SUPFAM" id="SSF56601">
    <property type="entry name" value="beta-lactamase/transpeptidase-like"/>
    <property type="match status" value="1"/>
</dbReference>
<dbReference type="AlphaFoldDB" id="A0A9P7ND61"/>
<dbReference type="EMBL" id="SRPW01000902">
    <property type="protein sequence ID" value="KAG6011315.1"/>
    <property type="molecule type" value="Genomic_DNA"/>
</dbReference>
<dbReference type="Pfam" id="PF00144">
    <property type="entry name" value="Beta-lactamase"/>
    <property type="match status" value="1"/>
</dbReference>
<keyword evidence="5" id="KW-1185">Reference proteome</keyword>
<evidence type="ECO:0000259" key="3">
    <source>
        <dbReference type="Pfam" id="PF00144"/>
    </source>
</evidence>
<dbReference type="OrthoDB" id="428260at2759"/>
<dbReference type="Proteomes" id="UP000748025">
    <property type="component" value="Unassembled WGS sequence"/>
</dbReference>
<name>A0A9P7ND61_9HYPO</name>
<dbReference type="InterPro" id="IPR012338">
    <property type="entry name" value="Beta-lactam/transpept-like"/>
</dbReference>
<protein>
    <recommendedName>
        <fullName evidence="3">Beta-lactamase-related domain-containing protein</fullName>
    </recommendedName>
</protein>
<organism evidence="4 5">
    <name type="scientific">Claviceps pusilla</name>
    <dbReference type="NCBI Taxonomy" id="123648"/>
    <lineage>
        <taxon>Eukaryota</taxon>
        <taxon>Fungi</taxon>
        <taxon>Dikarya</taxon>
        <taxon>Ascomycota</taxon>
        <taxon>Pezizomycotina</taxon>
        <taxon>Sordariomycetes</taxon>
        <taxon>Hypocreomycetidae</taxon>
        <taxon>Hypocreales</taxon>
        <taxon>Clavicipitaceae</taxon>
        <taxon>Claviceps</taxon>
    </lineage>
</organism>
<evidence type="ECO:0000313" key="5">
    <source>
        <dbReference type="Proteomes" id="UP000748025"/>
    </source>
</evidence>
<feature type="domain" description="Beta-lactamase-related" evidence="3">
    <location>
        <begin position="3"/>
        <end position="314"/>
    </location>
</feature>